<keyword evidence="4" id="KW-0175">Coiled coil</keyword>
<dbReference type="OrthoDB" id="6781724at2759"/>
<feature type="compositionally biased region" description="Polar residues" evidence="5">
    <location>
        <begin position="201"/>
        <end position="211"/>
    </location>
</feature>
<gene>
    <name evidence="6" type="ORF">HPB48_012028</name>
</gene>
<evidence type="ECO:0000313" key="7">
    <source>
        <dbReference type="Proteomes" id="UP000821853"/>
    </source>
</evidence>
<keyword evidence="2" id="KW-0863">Zinc-finger</keyword>
<evidence type="ECO:0000256" key="4">
    <source>
        <dbReference type="SAM" id="Coils"/>
    </source>
</evidence>
<keyword evidence="3" id="KW-0862">Zinc</keyword>
<keyword evidence="1" id="KW-0479">Metal-binding</keyword>
<dbReference type="InterPro" id="IPR013083">
    <property type="entry name" value="Znf_RING/FYVE/PHD"/>
</dbReference>
<keyword evidence="7" id="KW-1185">Reference proteome</keyword>
<feature type="compositionally biased region" description="Basic residues" evidence="5">
    <location>
        <begin position="212"/>
        <end position="221"/>
    </location>
</feature>
<accession>A0A9J6GGB2</accession>
<protein>
    <submittedName>
        <fullName evidence="6">Uncharacterized protein</fullName>
    </submittedName>
</protein>
<feature type="coiled-coil region" evidence="4">
    <location>
        <begin position="137"/>
        <end position="164"/>
    </location>
</feature>
<proteinExistence type="predicted"/>
<evidence type="ECO:0000256" key="3">
    <source>
        <dbReference type="ARBA" id="ARBA00022833"/>
    </source>
</evidence>
<evidence type="ECO:0000256" key="2">
    <source>
        <dbReference type="ARBA" id="ARBA00022771"/>
    </source>
</evidence>
<evidence type="ECO:0000313" key="6">
    <source>
        <dbReference type="EMBL" id="KAH9373903.1"/>
    </source>
</evidence>
<dbReference type="AlphaFoldDB" id="A0A9J6GGB2"/>
<organism evidence="6 7">
    <name type="scientific">Haemaphysalis longicornis</name>
    <name type="common">Bush tick</name>
    <dbReference type="NCBI Taxonomy" id="44386"/>
    <lineage>
        <taxon>Eukaryota</taxon>
        <taxon>Metazoa</taxon>
        <taxon>Ecdysozoa</taxon>
        <taxon>Arthropoda</taxon>
        <taxon>Chelicerata</taxon>
        <taxon>Arachnida</taxon>
        <taxon>Acari</taxon>
        <taxon>Parasitiformes</taxon>
        <taxon>Ixodida</taxon>
        <taxon>Ixodoidea</taxon>
        <taxon>Ixodidae</taxon>
        <taxon>Haemaphysalinae</taxon>
        <taxon>Haemaphysalis</taxon>
    </lineage>
</organism>
<dbReference type="Gene3D" id="3.30.40.10">
    <property type="entry name" value="Zinc/RING finger domain, C3HC4 (zinc finger)"/>
    <property type="match status" value="1"/>
</dbReference>
<dbReference type="EMBL" id="JABSTR010000006">
    <property type="protein sequence ID" value="KAH9373903.1"/>
    <property type="molecule type" value="Genomic_DNA"/>
</dbReference>
<comment type="caution">
    <text evidence="6">The sequence shown here is derived from an EMBL/GenBank/DDBJ whole genome shotgun (WGS) entry which is preliminary data.</text>
</comment>
<dbReference type="VEuPathDB" id="VectorBase:HLOH_045266"/>
<dbReference type="PROSITE" id="PS01359">
    <property type="entry name" value="ZF_PHD_1"/>
    <property type="match status" value="1"/>
</dbReference>
<feature type="region of interest" description="Disordered" evidence="5">
    <location>
        <begin position="194"/>
        <end position="230"/>
    </location>
</feature>
<dbReference type="GO" id="GO:0008270">
    <property type="term" value="F:zinc ion binding"/>
    <property type="evidence" value="ECO:0007669"/>
    <property type="project" value="UniProtKB-KW"/>
</dbReference>
<name>A0A9J6GGB2_HAELO</name>
<evidence type="ECO:0000256" key="1">
    <source>
        <dbReference type="ARBA" id="ARBA00022723"/>
    </source>
</evidence>
<dbReference type="Proteomes" id="UP000821853">
    <property type="component" value="Chromosome 4"/>
</dbReference>
<evidence type="ECO:0000256" key="5">
    <source>
        <dbReference type="SAM" id="MobiDB-lite"/>
    </source>
</evidence>
<sequence length="389" mass="41988">MIQRCALNESGRKLTHSLAITTKEPMATAKDNTASRNASPKDGCGSCPARIYAKQQFLQCLSCERRFHCKCINVCPEDYNFFMESSQCSYKCSSCARRSSVAPSADNGTEFDSLEVHPTSNSAEIGKLSTLDHISELSTTLNRLDLLETEVKCLKAENSHLRSELLQLLGNFPPLLPQASRPLSKVVAAGRMTASCPHPSNADSTGASNRISQHKVNKHHQAPSSKNASVGGDCPDVVVDAANGCASSGLASGCGRGISPTDITEDGFKVVKYRRRATASSGTSKLSKVKGVPRKPISNALFVFRLDPRTSIEDVKDLLKPVLGDKTVQCVKLRTKYDSYASFHLSGDDEVFAAMNSPGVWPEGSILHQFCGKLDESRVVEAQHASHGL</sequence>
<reference evidence="6 7" key="1">
    <citation type="journal article" date="2020" name="Cell">
        <title>Large-Scale Comparative Analyses of Tick Genomes Elucidate Their Genetic Diversity and Vector Capacities.</title>
        <authorList>
            <consortium name="Tick Genome and Microbiome Consortium (TIGMIC)"/>
            <person name="Jia N."/>
            <person name="Wang J."/>
            <person name="Shi W."/>
            <person name="Du L."/>
            <person name="Sun Y."/>
            <person name="Zhan W."/>
            <person name="Jiang J.F."/>
            <person name="Wang Q."/>
            <person name="Zhang B."/>
            <person name="Ji P."/>
            <person name="Bell-Sakyi L."/>
            <person name="Cui X.M."/>
            <person name="Yuan T.T."/>
            <person name="Jiang B.G."/>
            <person name="Yang W.F."/>
            <person name="Lam T.T."/>
            <person name="Chang Q.C."/>
            <person name="Ding S.J."/>
            <person name="Wang X.J."/>
            <person name="Zhu J.G."/>
            <person name="Ruan X.D."/>
            <person name="Zhao L."/>
            <person name="Wei J.T."/>
            <person name="Ye R.Z."/>
            <person name="Que T.C."/>
            <person name="Du C.H."/>
            <person name="Zhou Y.H."/>
            <person name="Cheng J.X."/>
            <person name="Dai P.F."/>
            <person name="Guo W.B."/>
            <person name="Han X.H."/>
            <person name="Huang E.J."/>
            <person name="Li L.F."/>
            <person name="Wei W."/>
            <person name="Gao Y.C."/>
            <person name="Liu J.Z."/>
            <person name="Shao H.Z."/>
            <person name="Wang X."/>
            <person name="Wang C.C."/>
            <person name="Yang T.C."/>
            <person name="Huo Q.B."/>
            <person name="Li W."/>
            <person name="Chen H.Y."/>
            <person name="Chen S.E."/>
            <person name="Zhou L.G."/>
            <person name="Ni X.B."/>
            <person name="Tian J.H."/>
            <person name="Sheng Y."/>
            <person name="Liu T."/>
            <person name="Pan Y.S."/>
            <person name="Xia L.Y."/>
            <person name="Li J."/>
            <person name="Zhao F."/>
            <person name="Cao W.C."/>
        </authorList>
    </citation>
    <scope>NUCLEOTIDE SEQUENCE [LARGE SCALE GENOMIC DNA]</scope>
    <source>
        <strain evidence="6">HaeL-2018</strain>
    </source>
</reference>
<dbReference type="InterPro" id="IPR019786">
    <property type="entry name" value="Zinc_finger_PHD-type_CS"/>
</dbReference>